<dbReference type="AlphaFoldDB" id="A0A845L1L3"/>
<evidence type="ECO:0000313" key="1">
    <source>
        <dbReference type="EMBL" id="MZP28684.1"/>
    </source>
</evidence>
<evidence type="ECO:0008006" key="3">
    <source>
        <dbReference type="Google" id="ProtNLM"/>
    </source>
</evidence>
<dbReference type="EMBL" id="WXEY01000002">
    <property type="protein sequence ID" value="MZP28684.1"/>
    <property type="molecule type" value="Genomic_DNA"/>
</dbReference>
<dbReference type="Proteomes" id="UP000463470">
    <property type="component" value="Unassembled WGS sequence"/>
</dbReference>
<protein>
    <recommendedName>
        <fullName evidence="3">Phage tail protein</fullName>
    </recommendedName>
</protein>
<gene>
    <name evidence="1" type="ORF">GTO91_02985</name>
</gene>
<sequence length="552" mass="61851">MAESFRIAGIERISAILLEDISIEQVLTQMVDTCSFCIKNVKPTEGDEVIVEVNGKRLFAGIVDTVKLSRRVGALRIWQVECQDYTYQLDRRLVVETYENRTADWIVRDICLKYAPDFAANHVQTGAPNVAFIIFDYQQPSECFKKLAEYCGWDWYVDYFRDVWFFDPADTTRSSPVPIDQTFPLRNIKHDIQIQGLRNRVYVRGGVMLSDPFYYETKADGLARIWMLPHKPHELSFQIAGVPVSVGIENVHDEAEYAYLLNYQEKYVKASPQTATTPGGSTLSFTYRYDIDVITMIDDIRSQQAVAAVQGGDGVYEHVIVDPKLTSIEAAEAAGQADLRSHANPRVKGSFDTETGEWTPGQLIAVDLPDIGVSGTYLVQSVTLSPLTPDQWTYHVEYGGRLLGIPDVLQALVSSQKNAGLNETARLNKFIYGTEGLQVGDSLVTKAAQLPFVVEQSLEFEATPLNPVQTLFAEAGFLSLWTVDSNTWPQVEMATSLDGIAFSPWRSVPLHQTIDLQNPGYVRFRALSGRVQGRVWKRPFDETMTICNGVAI</sequence>
<evidence type="ECO:0000313" key="2">
    <source>
        <dbReference type="Proteomes" id="UP000463470"/>
    </source>
</evidence>
<comment type="caution">
    <text evidence="1">The sequence shown here is derived from an EMBL/GenBank/DDBJ whole genome shotgun (WGS) entry which is preliminary data.</text>
</comment>
<reference evidence="1 2" key="1">
    <citation type="submission" date="2020-01" db="EMBL/GenBank/DDBJ databases">
        <title>Whole-genome sequence of Heliobacterium undosum DSM 13378.</title>
        <authorList>
            <person name="Kyndt J.A."/>
            <person name="Meyer T.E."/>
        </authorList>
    </citation>
    <scope>NUCLEOTIDE SEQUENCE [LARGE SCALE GENOMIC DNA]</scope>
    <source>
        <strain evidence="1 2">DSM 13378</strain>
    </source>
</reference>
<keyword evidence="2" id="KW-1185">Reference proteome</keyword>
<dbReference type="OrthoDB" id="2078077at2"/>
<organism evidence="1 2">
    <name type="scientific">Heliomicrobium undosum</name>
    <dbReference type="NCBI Taxonomy" id="121734"/>
    <lineage>
        <taxon>Bacteria</taxon>
        <taxon>Bacillati</taxon>
        <taxon>Bacillota</taxon>
        <taxon>Clostridia</taxon>
        <taxon>Eubacteriales</taxon>
        <taxon>Heliobacteriaceae</taxon>
        <taxon>Heliomicrobium</taxon>
    </lineage>
</organism>
<proteinExistence type="predicted"/>
<accession>A0A845L1L3</accession>
<name>A0A845L1L3_9FIRM</name>
<dbReference type="RefSeq" id="WP_161254634.1">
    <property type="nucleotide sequence ID" value="NZ_WXEY01000002.1"/>
</dbReference>
<dbReference type="SUPFAM" id="SSF69279">
    <property type="entry name" value="Phage tail proteins"/>
    <property type="match status" value="1"/>
</dbReference>